<evidence type="ECO:0000313" key="4">
    <source>
        <dbReference type="Proteomes" id="UP000195729"/>
    </source>
</evidence>
<evidence type="ECO:0000256" key="1">
    <source>
        <dbReference type="SAM" id="Phobius"/>
    </source>
</evidence>
<protein>
    <submittedName>
        <fullName evidence="2">Uncharacterized protein</fullName>
    </submittedName>
</protein>
<evidence type="ECO:0000313" key="2">
    <source>
        <dbReference type="EMBL" id="ARU95457.1"/>
    </source>
</evidence>
<dbReference type="AlphaFoldDB" id="A0A1Y0LC17"/>
<name>A0A1Y0LC17_TATCI</name>
<dbReference type="Proteomes" id="UP000195814">
    <property type="component" value="Chromosome"/>
</dbReference>
<organism evidence="2 5">
    <name type="scientific">Tatumella citrea</name>
    <name type="common">Pantoea citrea</name>
    <dbReference type="NCBI Taxonomy" id="53336"/>
    <lineage>
        <taxon>Bacteria</taxon>
        <taxon>Pseudomonadati</taxon>
        <taxon>Pseudomonadota</taxon>
        <taxon>Gammaproteobacteria</taxon>
        <taxon>Enterobacterales</taxon>
        <taxon>Erwiniaceae</taxon>
        <taxon>Tatumella</taxon>
    </lineage>
</organism>
<evidence type="ECO:0000313" key="5">
    <source>
        <dbReference type="Proteomes" id="UP000195814"/>
    </source>
</evidence>
<keyword evidence="1" id="KW-1133">Transmembrane helix</keyword>
<dbReference type="KEGG" id="tci:A7K98_17930"/>
<evidence type="ECO:0000313" key="3">
    <source>
        <dbReference type="EMBL" id="ARU99498.1"/>
    </source>
</evidence>
<sequence length="114" mass="13485">MFDRNNQPLKSRLIDFGCWIHLSCSDDIAESVNILTLHLADSSTTVSVQKVNNIGDKLTFYPFVMIKMNVFNWLYYFFLLYVNYRSDWPFRLSVPDKTLLRQGFVFRGFHYALV</sequence>
<feature type="transmembrane region" description="Helical" evidence="1">
    <location>
        <begin position="60"/>
        <end position="82"/>
    </location>
</feature>
<dbReference type="EMBL" id="CP015581">
    <property type="protein sequence ID" value="ARU99498.1"/>
    <property type="molecule type" value="Genomic_DNA"/>
</dbReference>
<dbReference type="Proteomes" id="UP000195729">
    <property type="component" value="Chromosome"/>
</dbReference>
<keyword evidence="1" id="KW-0472">Membrane</keyword>
<proteinExistence type="predicted"/>
<gene>
    <name evidence="2" type="ORF">A7K98_17930</name>
    <name evidence="3" type="ORF">A7K99_17915</name>
</gene>
<keyword evidence="4" id="KW-1185">Reference proteome</keyword>
<accession>A0A1Y0LC17</accession>
<reference evidence="4 5" key="1">
    <citation type="submission" date="2016-05" db="EMBL/GenBank/DDBJ databases">
        <title>Complete genome sequence of two 2,5-diketo-D-glunonic acid producing strain Tatumella citrea.</title>
        <authorList>
            <person name="Duan C."/>
            <person name="Yang J."/>
            <person name="Yang S."/>
        </authorList>
    </citation>
    <scope>NUCLEOTIDE SEQUENCE [LARGE SCALE GENOMIC DNA]</scope>
    <source>
        <strain evidence="3 4">ATCC 39140</strain>
        <strain evidence="2 5">DSM 13699</strain>
    </source>
</reference>
<dbReference type="EMBL" id="CP015579">
    <property type="protein sequence ID" value="ARU95457.1"/>
    <property type="molecule type" value="Genomic_DNA"/>
</dbReference>
<keyword evidence="1" id="KW-0812">Transmembrane</keyword>